<evidence type="ECO:0000256" key="4">
    <source>
        <dbReference type="ARBA" id="ARBA00022807"/>
    </source>
</evidence>
<feature type="domain" description="Ubiquitin-like protease family profile" evidence="5">
    <location>
        <begin position="136"/>
        <end position="323"/>
    </location>
</feature>
<reference evidence="6 7" key="1">
    <citation type="submission" date="2012-05" db="EMBL/GenBank/DDBJ databases">
        <title>Recombination and specialization in a pathogen metapopulation.</title>
        <authorList>
            <person name="Gardiner A."/>
            <person name="Kemen E."/>
            <person name="Schultz-Larsen T."/>
            <person name="MacLean D."/>
            <person name="Van Oosterhout C."/>
            <person name="Jones J.D.G."/>
        </authorList>
    </citation>
    <scope>NUCLEOTIDE SEQUENCE [LARGE SCALE GENOMIC DNA]</scope>
    <source>
        <strain evidence="6 7">Ac Nc2</strain>
    </source>
</reference>
<evidence type="ECO:0000313" key="7">
    <source>
        <dbReference type="Proteomes" id="UP000053237"/>
    </source>
</evidence>
<dbReference type="Gene3D" id="1.10.418.20">
    <property type="match status" value="1"/>
</dbReference>
<dbReference type="AlphaFoldDB" id="A0A024GKJ7"/>
<dbReference type="PROSITE" id="PS50600">
    <property type="entry name" value="ULP_PROTEASE"/>
    <property type="match status" value="1"/>
</dbReference>
<dbReference type="OrthoDB" id="442460at2759"/>
<dbReference type="GO" id="GO:0016926">
    <property type="term" value="P:protein desumoylation"/>
    <property type="evidence" value="ECO:0007669"/>
    <property type="project" value="UniProtKB-ARBA"/>
</dbReference>
<evidence type="ECO:0000259" key="5">
    <source>
        <dbReference type="PROSITE" id="PS50600"/>
    </source>
</evidence>
<dbReference type="SUPFAM" id="SSF54001">
    <property type="entry name" value="Cysteine proteinases"/>
    <property type="match status" value="1"/>
</dbReference>
<dbReference type="GO" id="GO:0006508">
    <property type="term" value="P:proteolysis"/>
    <property type="evidence" value="ECO:0007669"/>
    <property type="project" value="UniProtKB-KW"/>
</dbReference>
<dbReference type="EMBL" id="CAIX01000163">
    <property type="protein sequence ID" value="CCI47293.1"/>
    <property type="molecule type" value="Genomic_DNA"/>
</dbReference>
<dbReference type="Proteomes" id="UP000053237">
    <property type="component" value="Unassembled WGS sequence"/>
</dbReference>
<protein>
    <recommendedName>
        <fullName evidence="5">Ubiquitin-like protease family profile domain-containing protein</fullName>
    </recommendedName>
</protein>
<dbReference type="InParanoid" id="A0A024GKJ7"/>
<dbReference type="STRING" id="65357.A0A024GKJ7"/>
<accession>A0A024GKJ7</accession>
<dbReference type="Pfam" id="PF02902">
    <property type="entry name" value="Peptidase_C48"/>
    <property type="match status" value="1"/>
</dbReference>
<gene>
    <name evidence="6" type="ORF">BN9_083000</name>
</gene>
<dbReference type="Gene3D" id="3.30.310.130">
    <property type="entry name" value="Ubiquitin-related"/>
    <property type="match status" value="1"/>
</dbReference>
<keyword evidence="3" id="KW-0378">Hydrolase</keyword>
<dbReference type="PANTHER" id="PTHR46915:SF6">
    <property type="entry name" value="CYSTEINE PROTEINASES SUPERFAMILY PROTEIN"/>
    <property type="match status" value="1"/>
</dbReference>
<sequence length="387" mass="44621">MRIPDELTIGYDEIERVLLKEANTIYKQCMVCLEHHSNILPELTQTDTIPEVQEIRIVLCCEASEKFVTAIFSEKCASKLENNKDSNELRSKEDIQKSESHDLAGNKINYCHLCKDQLMDKILFKFPFPPSKSDILTISRGDMDRLEPGCYLNDIIIDYYLRRLLRNQYATNAALQNAVFLLSTHFYAMLRAKTSSTSSKEKYSGYENVKTWNNLNKLFKSSLVFVPIHENLHWSLAIIVNPILAALESNDDGPQTWIILLDPLEEYHKKSTILQNLRKQWEQSGTLDTPYNTGRVKLAHLNAPLQDNYYDCGVYVIKYAEVILQNTVHILKDVNEHSDSGVISKSQLEKLIFADAFSPNDVDEMRRKIRDAMASDMLVYRQLIETR</sequence>
<evidence type="ECO:0000256" key="2">
    <source>
        <dbReference type="ARBA" id="ARBA00022670"/>
    </source>
</evidence>
<comment type="caution">
    <text evidence="6">The sequence shown here is derived from an EMBL/GenBank/DDBJ whole genome shotgun (WGS) entry which is preliminary data.</text>
</comment>
<organism evidence="6 7">
    <name type="scientific">Albugo candida</name>
    <dbReference type="NCBI Taxonomy" id="65357"/>
    <lineage>
        <taxon>Eukaryota</taxon>
        <taxon>Sar</taxon>
        <taxon>Stramenopiles</taxon>
        <taxon>Oomycota</taxon>
        <taxon>Peronosporomycetes</taxon>
        <taxon>Albuginales</taxon>
        <taxon>Albuginaceae</taxon>
        <taxon>Albugo</taxon>
    </lineage>
</organism>
<dbReference type="InterPro" id="IPR003653">
    <property type="entry name" value="Peptidase_C48_C"/>
</dbReference>
<keyword evidence="4" id="KW-0788">Thiol protease</keyword>
<keyword evidence="2" id="KW-0645">Protease</keyword>
<comment type="similarity">
    <text evidence="1">Belongs to the peptidase C48 family.</text>
</comment>
<evidence type="ECO:0000313" key="6">
    <source>
        <dbReference type="EMBL" id="CCI47293.1"/>
    </source>
</evidence>
<proteinExistence type="inferred from homology"/>
<dbReference type="InterPro" id="IPR038765">
    <property type="entry name" value="Papain-like_cys_pep_sf"/>
</dbReference>
<dbReference type="GO" id="GO:0008234">
    <property type="term" value="F:cysteine-type peptidase activity"/>
    <property type="evidence" value="ECO:0007669"/>
    <property type="project" value="UniProtKB-KW"/>
</dbReference>
<keyword evidence="7" id="KW-1185">Reference proteome</keyword>
<dbReference type="PANTHER" id="PTHR46915">
    <property type="entry name" value="UBIQUITIN-LIKE PROTEASE 4-RELATED"/>
    <property type="match status" value="1"/>
</dbReference>
<name>A0A024GKJ7_9STRA</name>
<evidence type="ECO:0000256" key="1">
    <source>
        <dbReference type="ARBA" id="ARBA00005234"/>
    </source>
</evidence>
<evidence type="ECO:0000256" key="3">
    <source>
        <dbReference type="ARBA" id="ARBA00022801"/>
    </source>
</evidence>